<keyword evidence="3" id="KW-0732">Signal</keyword>
<dbReference type="EMBL" id="JAPDNS010000001">
    <property type="protein sequence ID" value="MCW3482408.1"/>
    <property type="molecule type" value="Genomic_DNA"/>
</dbReference>
<keyword evidence="5" id="KW-0998">Cell outer membrane</keyword>
<dbReference type="InterPro" id="IPR011990">
    <property type="entry name" value="TPR-like_helical_dom_sf"/>
</dbReference>
<dbReference type="InterPro" id="IPR033985">
    <property type="entry name" value="SusD-like_N"/>
</dbReference>
<evidence type="ECO:0000256" key="3">
    <source>
        <dbReference type="ARBA" id="ARBA00022729"/>
    </source>
</evidence>
<protein>
    <submittedName>
        <fullName evidence="8">RagB/SusD family nutrient uptake outer membrane protein</fullName>
    </submittedName>
</protein>
<sequence>MAFTPGCKKYLEQLPDQRTEVNSPAKVAELLGSAYPRASYIPFLEGMSDNVQDKGTDRNDRANRQSWFWEDLTDREQDTPDFYWQNAYAAIAAANQALAVIDAASDKSAYSASKGEALLARAYAHFMLVTIYSKAYDAGTAGTDPGIPYVTTPENVVIKKYERKTVAYVYEQIEKDLTEGLPLINDNSYTGAPSYHFTTTAAHAFATRFYLFKKDYAKVVAHANSTFVGVSALPYLRPVNTVYSKMSPGVAQKEYTKATTKANLLLAESRSVWARNLETNRYGCDPKLADALRDINVSGASFDYKFYYRAPENQFTPKFEELFIRVDQNANIGTPWNMIPLLTAEEVLFNRAEANTELGNYDDAITDLNDFISQRATSYNPLLHSLSQNKVRAYYKTPDTRAALISSILTFKRSEFVFEGLRWFDILRHKLPVTHISFDGKTRRTLGPSDPRRMLQLPQEAQLSGLELNPR</sequence>
<feature type="domain" description="RagB/SusD" evidence="6">
    <location>
        <begin position="346"/>
        <end position="432"/>
    </location>
</feature>
<feature type="domain" description="SusD-like N-terminal" evidence="7">
    <location>
        <begin position="9"/>
        <end position="211"/>
    </location>
</feature>
<keyword evidence="9" id="KW-1185">Reference proteome</keyword>
<dbReference type="SUPFAM" id="SSF48452">
    <property type="entry name" value="TPR-like"/>
    <property type="match status" value="1"/>
</dbReference>
<keyword evidence="4" id="KW-0472">Membrane</keyword>
<evidence type="ECO:0000259" key="7">
    <source>
        <dbReference type="Pfam" id="PF14322"/>
    </source>
</evidence>
<evidence type="ECO:0000313" key="9">
    <source>
        <dbReference type="Proteomes" id="UP001207742"/>
    </source>
</evidence>
<evidence type="ECO:0000256" key="1">
    <source>
        <dbReference type="ARBA" id="ARBA00004442"/>
    </source>
</evidence>
<evidence type="ECO:0000256" key="4">
    <source>
        <dbReference type="ARBA" id="ARBA00023136"/>
    </source>
</evidence>
<dbReference type="Gene3D" id="1.25.40.390">
    <property type="match status" value="1"/>
</dbReference>
<evidence type="ECO:0000259" key="6">
    <source>
        <dbReference type="Pfam" id="PF07980"/>
    </source>
</evidence>
<comment type="caution">
    <text evidence="8">The sequence shown here is derived from an EMBL/GenBank/DDBJ whole genome shotgun (WGS) entry which is preliminary data.</text>
</comment>
<comment type="similarity">
    <text evidence="2">Belongs to the SusD family.</text>
</comment>
<dbReference type="Pfam" id="PF14322">
    <property type="entry name" value="SusD-like_3"/>
    <property type="match status" value="1"/>
</dbReference>
<accession>A0ABT3IEM1</accession>
<dbReference type="Pfam" id="PF07980">
    <property type="entry name" value="SusD_RagB"/>
    <property type="match status" value="1"/>
</dbReference>
<evidence type="ECO:0000256" key="5">
    <source>
        <dbReference type="ARBA" id="ARBA00023237"/>
    </source>
</evidence>
<name>A0ABT3IEM1_9BACT</name>
<organism evidence="8 9">
    <name type="scientific">Chitinophaga nivalis</name>
    <dbReference type="NCBI Taxonomy" id="2991709"/>
    <lineage>
        <taxon>Bacteria</taxon>
        <taxon>Pseudomonadati</taxon>
        <taxon>Bacteroidota</taxon>
        <taxon>Chitinophagia</taxon>
        <taxon>Chitinophagales</taxon>
        <taxon>Chitinophagaceae</taxon>
        <taxon>Chitinophaga</taxon>
    </lineage>
</organism>
<dbReference type="RefSeq" id="WP_264726775.1">
    <property type="nucleotide sequence ID" value="NZ_JAPDNR010000001.1"/>
</dbReference>
<proteinExistence type="inferred from homology"/>
<evidence type="ECO:0000313" key="8">
    <source>
        <dbReference type="EMBL" id="MCW3482408.1"/>
    </source>
</evidence>
<reference evidence="8 9" key="1">
    <citation type="submission" date="2022-10" db="EMBL/GenBank/DDBJ databases">
        <title>Chitinophaga nivalis PC15 sp. nov., isolated from Pyeongchang county, South Korea.</title>
        <authorList>
            <person name="Trinh H.N."/>
        </authorList>
    </citation>
    <scope>NUCLEOTIDE SEQUENCE [LARGE SCALE GENOMIC DNA]</scope>
    <source>
        <strain evidence="8 9">PC14</strain>
    </source>
</reference>
<gene>
    <name evidence="8" type="ORF">OL497_00745</name>
</gene>
<dbReference type="Proteomes" id="UP001207742">
    <property type="component" value="Unassembled WGS sequence"/>
</dbReference>
<evidence type="ECO:0000256" key="2">
    <source>
        <dbReference type="ARBA" id="ARBA00006275"/>
    </source>
</evidence>
<dbReference type="InterPro" id="IPR012944">
    <property type="entry name" value="SusD_RagB_dom"/>
</dbReference>
<comment type="subcellular location">
    <subcellularLocation>
        <location evidence="1">Cell outer membrane</location>
    </subcellularLocation>
</comment>